<dbReference type="AlphaFoldDB" id="A0A5C3LGT5"/>
<reference evidence="1 2" key="1">
    <citation type="journal article" date="2019" name="Nat. Ecol. Evol.">
        <title>Megaphylogeny resolves global patterns of mushroom evolution.</title>
        <authorList>
            <person name="Varga T."/>
            <person name="Krizsan K."/>
            <person name="Foldi C."/>
            <person name="Dima B."/>
            <person name="Sanchez-Garcia M."/>
            <person name="Sanchez-Ramirez S."/>
            <person name="Szollosi G.J."/>
            <person name="Szarkandi J.G."/>
            <person name="Papp V."/>
            <person name="Albert L."/>
            <person name="Andreopoulos W."/>
            <person name="Angelini C."/>
            <person name="Antonin V."/>
            <person name="Barry K.W."/>
            <person name="Bougher N.L."/>
            <person name="Buchanan P."/>
            <person name="Buyck B."/>
            <person name="Bense V."/>
            <person name="Catcheside P."/>
            <person name="Chovatia M."/>
            <person name="Cooper J."/>
            <person name="Damon W."/>
            <person name="Desjardin D."/>
            <person name="Finy P."/>
            <person name="Geml J."/>
            <person name="Haridas S."/>
            <person name="Hughes K."/>
            <person name="Justo A."/>
            <person name="Karasinski D."/>
            <person name="Kautmanova I."/>
            <person name="Kiss B."/>
            <person name="Kocsube S."/>
            <person name="Kotiranta H."/>
            <person name="LaButti K.M."/>
            <person name="Lechner B.E."/>
            <person name="Liimatainen K."/>
            <person name="Lipzen A."/>
            <person name="Lukacs Z."/>
            <person name="Mihaltcheva S."/>
            <person name="Morgado L.N."/>
            <person name="Niskanen T."/>
            <person name="Noordeloos M.E."/>
            <person name="Ohm R.A."/>
            <person name="Ortiz-Santana B."/>
            <person name="Ovrebo C."/>
            <person name="Racz N."/>
            <person name="Riley R."/>
            <person name="Savchenko A."/>
            <person name="Shiryaev A."/>
            <person name="Soop K."/>
            <person name="Spirin V."/>
            <person name="Szebenyi C."/>
            <person name="Tomsovsky M."/>
            <person name="Tulloss R.E."/>
            <person name="Uehling J."/>
            <person name="Grigoriev I.V."/>
            <person name="Vagvolgyi C."/>
            <person name="Papp T."/>
            <person name="Martin F.M."/>
            <person name="Miettinen O."/>
            <person name="Hibbett D.S."/>
            <person name="Nagy L.G."/>
        </authorList>
    </citation>
    <scope>NUCLEOTIDE SEQUENCE [LARGE SCALE GENOMIC DNA]</scope>
    <source>
        <strain evidence="1 2">CBS 166.37</strain>
    </source>
</reference>
<protein>
    <submittedName>
        <fullName evidence="1">Uncharacterized protein</fullName>
    </submittedName>
</protein>
<sequence length="112" mass="13257">MLLVLQRYLGCIGIQKQYFWRRRDNTRRTGRRTSSASRRKICRRCWRLQSINKQLVNRSAHLKETIQDANNASCEDSRWDAVWAMVPFTGWAPSTRINTGQRTFALAIEIIW</sequence>
<evidence type="ECO:0000313" key="1">
    <source>
        <dbReference type="EMBL" id="TFK31383.1"/>
    </source>
</evidence>
<dbReference type="EMBL" id="ML213764">
    <property type="protein sequence ID" value="TFK31383.1"/>
    <property type="molecule type" value="Genomic_DNA"/>
</dbReference>
<proteinExistence type="predicted"/>
<dbReference type="Proteomes" id="UP000308652">
    <property type="component" value="Unassembled WGS sequence"/>
</dbReference>
<evidence type="ECO:0000313" key="2">
    <source>
        <dbReference type="Proteomes" id="UP000308652"/>
    </source>
</evidence>
<name>A0A5C3LGT5_9AGAR</name>
<organism evidence="1 2">
    <name type="scientific">Crucibulum laeve</name>
    <dbReference type="NCBI Taxonomy" id="68775"/>
    <lineage>
        <taxon>Eukaryota</taxon>
        <taxon>Fungi</taxon>
        <taxon>Dikarya</taxon>
        <taxon>Basidiomycota</taxon>
        <taxon>Agaricomycotina</taxon>
        <taxon>Agaricomycetes</taxon>
        <taxon>Agaricomycetidae</taxon>
        <taxon>Agaricales</taxon>
        <taxon>Agaricineae</taxon>
        <taxon>Nidulariaceae</taxon>
        <taxon>Crucibulum</taxon>
    </lineage>
</organism>
<gene>
    <name evidence="1" type="ORF">BDQ12DRAFT_142422</name>
</gene>
<accession>A0A5C3LGT5</accession>
<keyword evidence="2" id="KW-1185">Reference proteome</keyword>